<comment type="subcellular location">
    <subcellularLocation>
        <location evidence="1">Membrane</location>
        <topology evidence="1">Multi-pass membrane protein</topology>
    </subcellularLocation>
</comment>
<comment type="similarity">
    <text evidence="2">Belongs to the steroid 5-alpha reductase family.</text>
</comment>
<proteinExistence type="inferred from homology"/>
<accession>A0A397SUQ5</accession>
<dbReference type="AlphaFoldDB" id="A0A397SUQ5"/>
<dbReference type="PANTHER" id="PTHR10556:SF43">
    <property type="entry name" value="STEROID 5-ALPHA-REDUCTASE DET2"/>
    <property type="match status" value="1"/>
</dbReference>
<dbReference type="EMBL" id="QKYT01000298">
    <property type="protein sequence ID" value="RIA87657.1"/>
    <property type="molecule type" value="Genomic_DNA"/>
</dbReference>
<gene>
    <name evidence="8" type="ORF">C1645_713739</name>
</gene>
<comment type="caution">
    <text evidence="8">The sequence shown here is derived from an EMBL/GenBank/DDBJ whole genome shotgun (WGS) entry which is preliminary data.</text>
</comment>
<feature type="transmembrane region" description="Helical" evidence="6">
    <location>
        <begin position="169"/>
        <end position="185"/>
    </location>
</feature>
<sequence length="298" mass="35165">MNEFINFRSFIIPKEYEVEFFNSVVSIYCYFPVTFLFFCFFSNAFYGKFHVKKFTYLNLPGKLGWFIMELVSPATFLYSFLAPSPFIDHNNESLITSPYNTTQKILASLYLIHYFNRTVVYTYRAPSISPIHLLVFFSSIIFNLINGYSNGRWISVFGNYSEEKCKEPLFIIGVIIYFIGMWINIEHDNILFEMRKKNSSSKKSEKSSKIDDNSVNDKKKYFIPNEGLFNYISCPNYLGETIEWIGFAIACWYDLPALLFALATPANLFPRARQTLKWYRENFKEYPKERKAIIPFVW</sequence>
<reference evidence="8 9" key="1">
    <citation type="submission" date="2018-06" db="EMBL/GenBank/DDBJ databases">
        <title>Comparative genomics reveals the genomic features of Rhizophagus irregularis, R. cerebriforme, R. diaphanum and Gigaspora rosea, and their symbiotic lifestyle signature.</title>
        <authorList>
            <person name="Morin E."/>
            <person name="San Clemente H."/>
            <person name="Chen E.C.H."/>
            <person name="De La Providencia I."/>
            <person name="Hainaut M."/>
            <person name="Kuo A."/>
            <person name="Kohler A."/>
            <person name="Murat C."/>
            <person name="Tang N."/>
            <person name="Roy S."/>
            <person name="Loubradou J."/>
            <person name="Henrissat B."/>
            <person name="Grigoriev I.V."/>
            <person name="Corradi N."/>
            <person name="Roux C."/>
            <person name="Martin F.M."/>
        </authorList>
    </citation>
    <scope>NUCLEOTIDE SEQUENCE [LARGE SCALE GENOMIC DNA]</scope>
    <source>
        <strain evidence="8 9">DAOM 227022</strain>
    </source>
</reference>
<evidence type="ECO:0000256" key="3">
    <source>
        <dbReference type="ARBA" id="ARBA00022692"/>
    </source>
</evidence>
<evidence type="ECO:0000256" key="4">
    <source>
        <dbReference type="ARBA" id="ARBA00022989"/>
    </source>
</evidence>
<dbReference type="Proteomes" id="UP000265703">
    <property type="component" value="Unassembled WGS sequence"/>
</dbReference>
<keyword evidence="4 6" id="KW-1133">Transmembrane helix</keyword>
<dbReference type="Gene3D" id="1.20.120.1630">
    <property type="match status" value="1"/>
</dbReference>
<evidence type="ECO:0000256" key="6">
    <source>
        <dbReference type="SAM" id="Phobius"/>
    </source>
</evidence>
<dbReference type="GO" id="GO:0008202">
    <property type="term" value="P:steroid metabolic process"/>
    <property type="evidence" value="ECO:0007669"/>
    <property type="project" value="InterPro"/>
</dbReference>
<dbReference type="Pfam" id="PF02544">
    <property type="entry name" value="Steroid_dh"/>
    <property type="match status" value="2"/>
</dbReference>
<feature type="domain" description="3-oxo-5-alpha-steroid 4-dehydrogenase C-terminal" evidence="7">
    <location>
        <begin position="217"/>
        <end position="298"/>
    </location>
</feature>
<evidence type="ECO:0000256" key="2">
    <source>
        <dbReference type="ARBA" id="ARBA00007742"/>
    </source>
</evidence>
<dbReference type="STRING" id="658196.A0A397SUQ5"/>
<evidence type="ECO:0000256" key="5">
    <source>
        <dbReference type="ARBA" id="ARBA00023136"/>
    </source>
</evidence>
<dbReference type="InterPro" id="IPR016636">
    <property type="entry name" value="3-oxo-5-alpha-steroid_4-DH"/>
</dbReference>
<organism evidence="8 9">
    <name type="scientific">Glomus cerebriforme</name>
    <dbReference type="NCBI Taxonomy" id="658196"/>
    <lineage>
        <taxon>Eukaryota</taxon>
        <taxon>Fungi</taxon>
        <taxon>Fungi incertae sedis</taxon>
        <taxon>Mucoromycota</taxon>
        <taxon>Glomeromycotina</taxon>
        <taxon>Glomeromycetes</taxon>
        <taxon>Glomerales</taxon>
        <taxon>Glomeraceae</taxon>
        <taxon>Glomus</taxon>
    </lineage>
</organism>
<feature type="transmembrane region" description="Helical" evidence="6">
    <location>
        <begin position="63"/>
        <end position="81"/>
    </location>
</feature>
<feature type="transmembrane region" description="Helical" evidence="6">
    <location>
        <begin position="131"/>
        <end position="148"/>
    </location>
</feature>
<dbReference type="OrthoDB" id="5788137at2759"/>
<protein>
    <submittedName>
        <fullName evidence="8">3-oxo-5-alpha-steroid 4-dehydrogenase-domain-containing protein</fullName>
    </submittedName>
</protein>
<evidence type="ECO:0000313" key="9">
    <source>
        <dbReference type="Proteomes" id="UP000265703"/>
    </source>
</evidence>
<keyword evidence="3 6" id="KW-0812">Transmembrane</keyword>
<dbReference type="InterPro" id="IPR001104">
    <property type="entry name" value="3-oxo-5_a-steroid_4-DH_C"/>
</dbReference>
<name>A0A397SUQ5_9GLOM</name>
<dbReference type="PANTHER" id="PTHR10556">
    <property type="entry name" value="3-OXO-5-ALPHA-STEROID 4-DEHYDROGENASE"/>
    <property type="match status" value="1"/>
</dbReference>
<evidence type="ECO:0000256" key="1">
    <source>
        <dbReference type="ARBA" id="ARBA00004141"/>
    </source>
</evidence>
<dbReference type="InterPro" id="IPR039357">
    <property type="entry name" value="SRD5A/TECR"/>
</dbReference>
<feature type="domain" description="3-oxo-5-alpha-steroid 4-dehydrogenase C-terminal" evidence="7">
    <location>
        <begin position="131"/>
        <end position="201"/>
    </location>
</feature>
<keyword evidence="9" id="KW-1185">Reference proteome</keyword>
<dbReference type="PIRSF" id="PIRSF015596">
    <property type="entry name" value="5_alpha-SR2"/>
    <property type="match status" value="1"/>
</dbReference>
<dbReference type="GO" id="GO:0003865">
    <property type="term" value="F:3-oxo-5-alpha-steroid 4-dehydrogenase activity"/>
    <property type="evidence" value="ECO:0007669"/>
    <property type="project" value="InterPro"/>
</dbReference>
<dbReference type="PROSITE" id="PS50244">
    <property type="entry name" value="S5A_REDUCTASE"/>
    <property type="match status" value="1"/>
</dbReference>
<evidence type="ECO:0000313" key="8">
    <source>
        <dbReference type="EMBL" id="RIA87657.1"/>
    </source>
</evidence>
<dbReference type="GO" id="GO:0016020">
    <property type="term" value="C:membrane"/>
    <property type="evidence" value="ECO:0007669"/>
    <property type="project" value="UniProtKB-SubCell"/>
</dbReference>
<keyword evidence="5 6" id="KW-0472">Membrane</keyword>
<feature type="transmembrane region" description="Helical" evidence="6">
    <location>
        <begin position="20"/>
        <end position="42"/>
    </location>
</feature>
<feature type="transmembrane region" description="Helical" evidence="6">
    <location>
        <begin position="244"/>
        <end position="269"/>
    </location>
</feature>
<evidence type="ECO:0000259" key="7">
    <source>
        <dbReference type="Pfam" id="PF02544"/>
    </source>
</evidence>